<dbReference type="EMBL" id="JAKFHA010000051">
    <property type="protein sequence ID" value="MCF2533544.1"/>
    <property type="molecule type" value="Genomic_DNA"/>
</dbReference>
<accession>A0AA41QAV4</accession>
<sequence>MTTELDTAWQLVEAGDIGGVMRHLRFTAEQIPLPDLAKVVAKAADAAGFAELDEAGRGLAAEPGEPQRLYDFGYACLEHGIAFAAIPALREAVRLVPDSRAARAELGAAYENTHRHRDAADLLDDAGPDLPDWPERYLVAYNRLLAGDADRARRAFAALDAPGDDKWSWAHGRLQRMLVRADAAQRAGGLDETDLRGWQFTLTGGILAELSPFGFAQGMTGRYAFQQDSFASCRSGLARLRLILAAAGRTPSAVSLPDERGARIMGLAAAEVLGLPAVPYEPGRGGTLVVAYRIGDLDEDTQRSLRERAAGQVLYEHASCWTDPPPVAADVIGLLRQTGSAPWESQLGAGPEAGAVDERPEAAVAADIVAADSARDSGDGETPPDTDDTVAAFAAAVASAWLTGTRDRVDSPGPVRSSQPRSPRRLGARSPPRRRGGGPTALLASSPALPVVSAIVARSGRGGLPGPRMPRDG</sequence>
<feature type="compositionally biased region" description="Low complexity" evidence="1">
    <location>
        <begin position="411"/>
        <end position="421"/>
    </location>
</feature>
<gene>
    <name evidence="2" type="ORF">LZ495_40885</name>
</gene>
<proteinExistence type="predicted"/>
<comment type="caution">
    <text evidence="2">The sequence shown here is derived from an EMBL/GenBank/DDBJ whole genome shotgun (WGS) entry which is preliminary data.</text>
</comment>
<evidence type="ECO:0000256" key="1">
    <source>
        <dbReference type="SAM" id="MobiDB-lite"/>
    </source>
</evidence>
<feature type="region of interest" description="Disordered" evidence="1">
    <location>
        <begin position="404"/>
        <end position="448"/>
    </location>
</feature>
<evidence type="ECO:0000313" key="2">
    <source>
        <dbReference type="EMBL" id="MCF2533544.1"/>
    </source>
</evidence>
<dbReference type="RefSeq" id="WP_235058318.1">
    <property type="nucleotide sequence ID" value="NZ_JAKFHA010000051.1"/>
</dbReference>
<dbReference type="SUPFAM" id="SSF48452">
    <property type="entry name" value="TPR-like"/>
    <property type="match status" value="1"/>
</dbReference>
<dbReference type="Gene3D" id="1.25.40.10">
    <property type="entry name" value="Tetratricopeptide repeat domain"/>
    <property type="match status" value="1"/>
</dbReference>
<reference evidence="2" key="1">
    <citation type="submission" date="2022-01" db="EMBL/GenBank/DDBJ databases">
        <title>Genome-Based Taxonomic Classification of the Phylum Actinobacteria.</title>
        <authorList>
            <person name="Gao Y."/>
        </authorList>
    </citation>
    <scope>NUCLEOTIDE SEQUENCE</scope>
    <source>
        <strain evidence="2">KLBMP 8922</strain>
    </source>
</reference>
<name>A0AA41QAV4_9ACTN</name>
<dbReference type="AlphaFoldDB" id="A0AA41QAV4"/>
<keyword evidence="3" id="KW-1185">Reference proteome</keyword>
<organism evidence="2 3">
    <name type="scientific">Yinghuangia soli</name>
    <dbReference type="NCBI Taxonomy" id="2908204"/>
    <lineage>
        <taxon>Bacteria</taxon>
        <taxon>Bacillati</taxon>
        <taxon>Actinomycetota</taxon>
        <taxon>Actinomycetes</taxon>
        <taxon>Kitasatosporales</taxon>
        <taxon>Streptomycetaceae</taxon>
        <taxon>Yinghuangia</taxon>
    </lineage>
</organism>
<dbReference type="Proteomes" id="UP001165378">
    <property type="component" value="Unassembled WGS sequence"/>
</dbReference>
<dbReference type="InterPro" id="IPR011990">
    <property type="entry name" value="TPR-like_helical_dom_sf"/>
</dbReference>
<evidence type="ECO:0008006" key="4">
    <source>
        <dbReference type="Google" id="ProtNLM"/>
    </source>
</evidence>
<protein>
    <recommendedName>
        <fullName evidence="4">Tetratricopeptide repeat protein</fullName>
    </recommendedName>
</protein>
<feature type="compositionally biased region" description="Basic residues" evidence="1">
    <location>
        <begin position="422"/>
        <end position="436"/>
    </location>
</feature>
<evidence type="ECO:0000313" key="3">
    <source>
        <dbReference type="Proteomes" id="UP001165378"/>
    </source>
</evidence>